<gene>
    <name evidence="1" type="ORF">BCR15_12950</name>
</gene>
<proteinExistence type="predicted"/>
<reference evidence="2" key="1">
    <citation type="submission" date="2016-07" db="EMBL/GenBank/DDBJ databases">
        <authorList>
            <person name="Florea S."/>
            <person name="Webb J.S."/>
            <person name="Jaromczyk J."/>
            <person name="Schardl C.L."/>
        </authorList>
    </citation>
    <scope>NUCLEOTIDE SEQUENCE [LARGE SCALE GENOMIC DNA]</scope>
    <source>
        <strain evidence="2">IPBSL-7</strain>
    </source>
</reference>
<sequence>MASNTLNLTEGSTRTLAEIFPTVEHIDRFNLRSDTARELLAQAEAELCTMGMSYAIALHEDFVKTCLSWLLPLGLVTRSQVREAKTFNIHEKIETASGVSMDIDSLQLFHLTRLMRNCHIHAGGQGSRELERHGNGLTSRQVAVWESLTKEPFTPIRQGAYVAVGVGGLIATLAIGKRLSYDVNLCLQSAIPRDKWADMAAAEYFSLGAKKPSHPKALRSVRGYARGRYDALSLTDRELTDAIDRIMGQSAI</sequence>
<comment type="caution">
    <text evidence="1">The sequence shown here is derived from an EMBL/GenBank/DDBJ whole genome shotgun (WGS) entry which is preliminary data.</text>
</comment>
<keyword evidence="2" id="KW-1185">Reference proteome</keyword>
<organism evidence="1 2">
    <name type="scientific">Tessaracoccus lapidicaptus</name>
    <dbReference type="NCBI Taxonomy" id="1427523"/>
    <lineage>
        <taxon>Bacteria</taxon>
        <taxon>Bacillati</taxon>
        <taxon>Actinomycetota</taxon>
        <taxon>Actinomycetes</taxon>
        <taxon>Propionibacteriales</taxon>
        <taxon>Propionibacteriaceae</taxon>
        <taxon>Tessaracoccus</taxon>
    </lineage>
</organism>
<dbReference type="EMBL" id="MBQD01000005">
    <property type="protein sequence ID" value="OCL36843.1"/>
    <property type="molecule type" value="Genomic_DNA"/>
</dbReference>
<dbReference type="AlphaFoldDB" id="A0A1C0ARA6"/>
<protein>
    <submittedName>
        <fullName evidence="1">Uncharacterized protein</fullName>
    </submittedName>
</protein>
<dbReference type="Proteomes" id="UP000093501">
    <property type="component" value="Unassembled WGS sequence"/>
</dbReference>
<evidence type="ECO:0000313" key="1">
    <source>
        <dbReference type="EMBL" id="OCL36843.1"/>
    </source>
</evidence>
<name>A0A1C0ARA6_9ACTN</name>
<accession>A0A1C0ARA6</accession>
<evidence type="ECO:0000313" key="2">
    <source>
        <dbReference type="Proteomes" id="UP000093501"/>
    </source>
</evidence>